<accession>A0A8X6I311</accession>
<protein>
    <submittedName>
        <fullName evidence="1">Uncharacterized protein</fullName>
    </submittedName>
</protein>
<comment type="caution">
    <text evidence="1">The sequence shown here is derived from an EMBL/GenBank/DDBJ whole genome shotgun (WGS) entry which is preliminary data.</text>
</comment>
<name>A0A8X6I311_TRICU</name>
<dbReference type="AlphaFoldDB" id="A0A8X6I311"/>
<dbReference type="OrthoDB" id="10280536at2759"/>
<evidence type="ECO:0000313" key="2">
    <source>
        <dbReference type="Proteomes" id="UP000887116"/>
    </source>
</evidence>
<dbReference type="EMBL" id="BMAO01004824">
    <property type="protein sequence ID" value="GFQ97299.1"/>
    <property type="molecule type" value="Genomic_DNA"/>
</dbReference>
<evidence type="ECO:0000313" key="1">
    <source>
        <dbReference type="EMBL" id="GFQ97299.1"/>
    </source>
</evidence>
<dbReference type="Proteomes" id="UP000887116">
    <property type="component" value="Unassembled WGS sequence"/>
</dbReference>
<gene>
    <name evidence="1" type="ORF">TNCT_116731</name>
</gene>
<sequence length="101" mass="11435">MQINRGEALGSLGLFSAPDSLSLLRFFFYGKRGFGENPWPHQEPRRELSRVTASQVMVEIPSPDLLMTDVMYTRFMRALRGEETGSVNLLFLGREGKRRGG</sequence>
<organism evidence="1 2">
    <name type="scientific">Trichonephila clavata</name>
    <name type="common">Joro spider</name>
    <name type="synonym">Nephila clavata</name>
    <dbReference type="NCBI Taxonomy" id="2740835"/>
    <lineage>
        <taxon>Eukaryota</taxon>
        <taxon>Metazoa</taxon>
        <taxon>Ecdysozoa</taxon>
        <taxon>Arthropoda</taxon>
        <taxon>Chelicerata</taxon>
        <taxon>Arachnida</taxon>
        <taxon>Araneae</taxon>
        <taxon>Araneomorphae</taxon>
        <taxon>Entelegynae</taxon>
        <taxon>Araneoidea</taxon>
        <taxon>Nephilidae</taxon>
        <taxon>Trichonephila</taxon>
    </lineage>
</organism>
<keyword evidence="2" id="KW-1185">Reference proteome</keyword>
<proteinExistence type="predicted"/>
<reference evidence="1" key="1">
    <citation type="submission" date="2020-07" db="EMBL/GenBank/DDBJ databases">
        <title>Multicomponent nature underlies the extraordinary mechanical properties of spider dragline silk.</title>
        <authorList>
            <person name="Kono N."/>
            <person name="Nakamura H."/>
            <person name="Mori M."/>
            <person name="Yoshida Y."/>
            <person name="Ohtoshi R."/>
            <person name="Malay A.D."/>
            <person name="Moran D.A.P."/>
            <person name="Tomita M."/>
            <person name="Numata K."/>
            <person name="Arakawa K."/>
        </authorList>
    </citation>
    <scope>NUCLEOTIDE SEQUENCE</scope>
</reference>